<dbReference type="HOGENOM" id="CLU_2432791_0_0_1"/>
<evidence type="ECO:0000313" key="3">
    <source>
        <dbReference type="Proteomes" id="UP000000707"/>
    </source>
</evidence>
<evidence type="ECO:0000256" key="1">
    <source>
        <dbReference type="SAM" id="MobiDB-lite"/>
    </source>
</evidence>
<feature type="non-terminal residue" evidence="2">
    <location>
        <position position="91"/>
    </location>
</feature>
<reference evidence="2 3" key="1">
    <citation type="journal article" date="2011" name="Proc. Natl. Acad. Sci. U.S.A.">
        <title>Comparative genomics of xylose-fermenting fungi for enhanced biofuel production.</title>
        <authorList>
            <person name="Wohlbach D.J."/>
            <person name="Kuo A."/>
            <person name="Sato T.K."/>
            <person name="Potts K.M."/>
            <person name="Salamov A.A."/>
            <person name="LaButti K.M."/>
            <person name="Sun H."/>
            <person name="Clum A."/>
            <person name="Pangilinan J.L."/>
            <person name="Lindquist E.A."/>
            <person name="Lucas S."/>
            <person name="Lapidus A."/>
            <person name="Jin M."/>
            <person name="Gunawan C."/>
            <person name="Balan V."/>
            <person name="Dale B.E."/>
            <person name="Jeffries T.W."/>
            <person name="Zinkel R."/>
            <person name="Barry K.W."/>
            <person name="Grigoriev I.V."/>
            <person name="Gasch A.P."/>
        </authorList>
    </citation>
    <scope>NUCLEOTIDE SEQUENCE [LARGE SCALE GENOMIC DNA]</scope>
    <source>
        <strain evidence="3">ATCC 10573 / BCRC 21748 / CBS 615 / JCM 9827 / NBRC 10315 / NRRL Y-1498 / VKM Y-70</strain>
    </source>
</reference>
<dbReference type="AlphaFoldDB" id="G3B5S6"/>
<feature type="region of interest" description="Disordered" evidence="1">
    <location>
        <begin position="25"/>
        <end position="47"/>
    </location>
</feature>
<name>G3B5S6_CANTC</name>
<dbReference type="EMBL" id="GL996524">
    <property type="protein sequence ID" value="EGV63292.1"/>
    <property type="molecule type" value="Genomic_DNA"/>
</dbReference>
<keyword evidence="3" id="KW-1185">Reference proteome</keyword>
<dbReference type="Proteomes" id="UP000000707">
    <property type="component" value="Unassembled WGS sequence"/>
</dbReference>
<gene>
    <name evidence="2" type="ORF">CANTEDRAFT_114591</name>
</gene>
<sequence length="91" mass="10658">MESLKDLEVKHKELERQFTQMLKEHESLKESYESSKHFKHELETEKANHEKSIDILKIQQTKLQKLGDSNKAIKEEISSVKSDKSTLASKF</sequence>
<evidence type="ECO:0000313" key="2">
    <source>
        <dbReference type="EMBL" id="EGV63292.1"/>
    </source>
</evidence>
<proteinExistence type="predicted"/>
<accession>G3B5S6</accession>
<protein>
    <submittedName>
        <fullName evidence="2">Uncharacterized protein</fullName>
    </submittedName>
</protein>
<organism evidence="3">
    <name type="scientific">Candida tenuis (strain ATCC 10573 / BCRC 21748 / CBS 615 / JCM 9827 / NBRC 10315 / NRRL Y-1498 / VKM Y-70)</name>
    <name type="common">Yeast</name>
    <name type="synonym">Yamadazyma tenuis</name>
    <dbReference type="NCBI Taxonomy" id="590646"/>
    <lineage>
        <taxon>Eukaryota</taxon>
        <taxon>Fungi</taxon>
        <taxon>Dikarya</taxon>
        <taxon>Ascomycota</taxon>
        <taxon>Saccharomycotina</taxon>
        <taxon>Pichiomycetes</taxon>
        <taxon>Debaryomycetaceae</taxon>
        <taxon>Yamadazyma</taxon>
    </lineage>
</organism>